<dbReference type="RefSeq" id="WP_052221567.1">
    <property type="nucleotide sequence ID" value="NZ_LHUR01000022.1"/>
</dbReference>
<dbReference type="EMBL" id="LHUR01000022">
    <property type="protein sequence ID" value="KOA19948.1"/>
    <property type="molecule type" value="Genomic_DNA"/>
</dbReference>
<comment type="caution">
    <text evidence="1">The sequence shown here is derived from an EMBL/GenBank/DDBJ whole genome shotgun (WGS) entry which is preliminary data.</text>
</comment>
<proteinExistence type="predicted"/>
<dbReference type="AlphaFoldDB" id="A0A0L6ZAX8"/>
<organism evidence="1 2">
    <name type="scientific">Clostridium homopropionicum DSM 5847</name>
    <dbReference type="NCBI Taxonomy" id="1121318"/>
    <lineage>
        <taxon>Bacteria</taxon>
        <taxon>Bacillati</taxon>
        <taxon>Bacillota</taxon>
        <taxon>Clostridia</taxon>
        <taxon>Eubacteriales</taxon>
        <taxon>Clostridiaceae</taxon>
        <taxon>Clostridium</taxon>
    </lineage>
</organism>
<accession>A0A0L6ZAX8</accession>
<reference evidence="2" key="1">
    <citation type="submission" date="2015-08" db="EMBL/GenBank/DDBJ databases">
        <title>Genome sequence of the strict anaerobe Clostridium homopropionicum LuHBu1 (DSM 5847T).</title>
        <authorList>
            <person name="Poehlein A."/>
            <person name="Beck M."/>
            <person name="Schiel-Bengelsdorf B."/>
            <person name="Bengelsdorf F.R."/>
            <person name="Daniel R."/>
            <person name="Duerre P."/>
        </authorList>
    </citation>
    <scope>NUCLEOTIDE SEQUENCE [LARGE SCALE GENOMIC DNA]</scope>
    <source>
        <strain evidence="2">DSM 5847</strain>
    </source>
</reference>
<gene>
    <name evidence="1" type="ORF">CLHOM_20380</name>
</gene>
<protein>
    <recommendedName>
        <fullName evidence="3">Iron-sulfur cluster insertion protein ErpA</fullName>
    </recommendedName>
</protein>
<evidence type="ECO:0000313" key="1">
    <source>
        <dbReference type="EMBL" id="KOA19948.1"/>
    </source>
</evidence>
<evidence type="ECO:0000313" key="2">
    <source>
        <dbReference type="Proteomes" id="UP000037043"/>
    </source>
</evidence>
<evidence type="ECO:0008006" key="3">
    <source>
        <dbReference type="Google" id="ProtNLM"/>
    </source>
</evidence>
<dbReference type="PATRIC" id="fig|1121318.3.peg.2059"/>
<name>A0A0L6ZAX8_9CLOT</name>
<dbReference type="Proteomes" id="UP000037043">
    <property type="component" value="Unassembled WGS sequence"/>
</dbReference>
<sequence length="133" mass="14936">MEGDIINNLEIILSKEAYNEFKSLLEANKKDYSCVRMSYLNTCCKKSHIDIYLDDLLNKTEYASKNVDGILFLFDKGILDNIEKIEFIYENSTIKIKSTSKGNKINTCSKAAAKGCHSREGASSCNNCNCSSH</sequence>
<keyword evidence="2" id="KW-1185">Reference proteome</keyword>